<dbReference type="GO" id="GO:0005737">
    <property type="term" value="C:cytoplasm"/>
    <property type="evidence" value="ECO:0007669"/>
    <property type="project" value="TreeGrafter"/>
</dbReference>
<dbReference type="UniPathway" id="UPA00885"/>
<dbReference type="GO" id="GO:0019781">
    <property type="term" value="F:NEDD8 activating enzyme activity"/>
    <property type="evidence" value="ECO:0007669"/>
    <property type="project" value="UniProtKB-UniRule"/>
</dbReference>
<dbReference type="eggNOG" id="KOG2016">
    <property type="taxonomic scope" value="Eukaryota"/>
</dbReference>
<dbReference type="STRING" id="431595.K3W937"/>
<dbReference type="FunFam" id="3.40.50.720:FF:000860">
    <property type="entry name" value="NEDD8-activating enzyme E1 regulatory subunit"/>
    <property type="match status" value="1"/>
</dbReference>
<dbReference type="PANTHER" id="PTHR10953">
    <property type="entry name" value="UBIQUITIN-ACTIVATING ENZYME E1"/>
    <property type="match status" value="1"/>
</dbReference>
<proteinExistence type="inferred from homology"/>
<dbReference type="GO" id="GO:0045116">
    <property type="term" value="P:protein neddylation"/>
    <property type="evidence" value="ECO:0007669"/>
    <property type="project" value="UniProtKB-UniRule"/>
</dbReference>
<evidence type="ECO:0000256" key="3">
    <source>
        <dbReference type="ARBA" id="ARBA00015407"/>
    </source>
</evidence>
<dbReference type="EnsemblProtists" id="PYU1_T001478">
    <property type="protein sequence ID" value="PYU1_T001478"/>
    <property type="gene ID" value="PYU1_G001478"/>
</dbReference>
<dbReference type="PIRSF" id="PIRSF039099">
    <property type="entry name" value="APP-BP1"/>
    <property type="match status" value="1"/>
</dbReference>
<keyword evidence="4 5" id="KW-0833">Ubl conjugation pathway</keyword>
<dbReference type="SUPFAM" id="SSF69572">
    <property type="entry name" value="Activating enzymes of the ubiquitin-like proteins"/>
    <property type="match status" value="1"/>
</dbReference>
<dbReference type="Gene3D" id="3.40.50.12550">
    <property type="entry name" value="Ubiquitin-activating enzyme E1, inactive adenylation domain, subdomain 2"/>
    <property type="match status" value="1"/>
</dbReference>
<evidence type="ECO:0000259" key="6">
    <source>
        <dbReference type="Pfam" id="PF00899"/>
    </source>
</evidence>
<reference evidence="8" key="1">
    <citation type="journal article" date="2010" name="Genome Biol.">
        <title>Genome sequence of the necrotrophic plant pathogen Pythium ultimum reveals original pathogenicity mechanisms and effector repertoire.</title>
        <authorList>
            <person name="Levesque C.A."/>
            <person name="Brouwer H."/>
            <person name="Cano L."/>
            <person name="Hamilton J.P."/>
            <person name="Holt C."/>
            <person name="Huitema E."/>
            <person name="Raffaele S."/>
            <person name="Robideau G.P."/>
            <person name="Thines M."/>
            <person name="Win J."/>
            <person name="Zerillo M.M."/>
            <person name="Beakes G.W."/>
            <person name="Boore J.L."/>
            <person name="Busam D."/>
            <person name="Dumas B."/>
            <person name="Ferriera S."/>
            <person name="Fuerstenberg S.I."/>
            <person name="Gachon C.M."/>
            <person name="Gaulin E."/>
            <person name="Govers F."/>
            <person name="Grenville-Briggs L."/>
            <person name="Horner N."/>
            <person name="Hostetler J."/>
            <person name="Jiang R.H."/>
            <person name="Johnson J."/>
            <person name="Krajaejun T."/>
            <person name="Lin H."/>
            <person name="Meijer H.J."/>
            <person name="Moore B."/>
            <person name="Morris P."/>
            <person name="Phuntmart V."/>
            <person name="Puiu D."/>
            <person name="Shetty J."/>
            <person name="Stajich J.E."/>
            <person name="Tripathy S."/>
            <person name="Wawra S."/>
            <person name="van West P."/>
            <person name="Whitty B.R."/>
            <person name="Coutinho P.M."/>
            <person name="Henrissat B."/>
            <person name="Martin F."/>
            <person name="Thomas P.D."/>
            <person name="Tyler B.M."/>
            <person name="De Vries R.P."/>
            <person name="Kamoun S."/>
            <person name="Yandell M."/>
            <person name="Tisserat N."/>
            <person name="Buell C.R."/>
        </authorList>
    </citation>
    <scope>NUCLEOTIDE SEQUENCE</scope>
    <source>
        <strain evidence="8">DAOM:BR144</strain>
    </source>
</reference>
<comment type="pathway">
    <text evidence="1 5">Protein modification; protein neddylation.</text>
</comment>
<evidence type="ECO:0000313" key="7">
    <source>
        <dbReference type="EnsemblProtists" id="PYU1_T001478"/>
    </source>
</evidence>
<feature type="domain" description="THIF-type NAD/FAD binding fold" evidence="6">
    <location>
        <begin position="6"/>
        <end position="500"/>
    </location>
</feature>
<comment type="similarity">
    <text evidence="2 5">Belongs to the ubiquitin-activating E1 family. ULA1 subfamily.</text>
</comment>
<dbReference type="InterPro" id="IPR000594">
    <property type="entry name" value="ThiF_NAD_FAD-bd"/>
</dbReference>
<reference evidence="8" key="2">
    <citation type="submission" date="2010-04" db="EMBL/GenBank/DDBJ databases">
        <authorList>
            <person name="Buell R."/>
            <person name="Hamilton J."/>
            <person name="Hostetler J."/>
        </authorList>
    </citation>
    <scope>NUCLEOTIDE SEQUENCE [LARGE SCALE GENOMIC DNA]</scope>
    <source>
        <strain evidence="8">DAOM:BR144</strain>
    </source>
</reference>
<dbReference type="FunFam" id="3.40.50.720:FF:000475">
    <property type="entry name" value="NEDD8-activating enzyme E1 regulatory subunit"/>
    <property type="match status" value="1"/>
</dbReference>
<accession>K3W937</accession>
<dbReference type="Gene3D" id="3.40.50.720">
    <property type="entry name" value="NAD(P)-binding Rossmann-like Domain"/>
    <property type="match status" value="1"/>
</dbReference>
<sequence>MSTNKYDRQLRLWGAAGQQRLASTHVLLVHASATGAETLKNLVLPGVQQFTVLDDRDVMLADVTNNFFVSTKLLGRSRAQVVTELLLEMNSDVSGSFRHANPLHVLQTEPNYLDQFSLVIATQCDEATVALLGDLCAQKNLPLLVVHSYGLVGYFRLQIAQHAILDSKNDPPIHELRISKPFPALQTFVDEFDLETLSSIEHAHVPFVVILLKAAAAWKTAHDDRLPSTFPEKAEFKNLIQSMAKGPVGHEVNFIEATNNAYKAYVAPLVPDEVAHVLSTARQLALNAATPEFWLLARSLADFVDQNDGILPITGVVPDMTASTETYVALQQVYFNKAKEDAAKVLEILQKHLSALSIPAESIPADKVDAFCKNAYNIGMLNTKSIAEELKAVDLSAIDLEEEDPKQSPLIWYFMMRALTAFISECHRHPGSVDGSIDDDAQWLVTKVKALIGESSDFASWVTLDHAKEITRSCEVELHNIAAIMGGVASQEAVKIITHQFVPLNHTYVFNGIAGIAGAYDL</sequence>
<keyword evidence="8" id="KW-1185">Reference proteome</keyword>
<dbReference type="VEuPathDB" id="FungiDB:PYU1_G001478"/>
<dbReference type="InterPro" id="IPR035985">
    <property type="entry name" value="Ubiquitin-activating_enz"/>
</dbReference>
<name>K3W937_GLOUD</name>
<reference evidence="7" key="3">
    <citation type="submission" date="2015-02" db="UniProtKB">
        <authorList>
            <consortium name="EnsemblProtists"/>
        </authorList>
    </citation>
    <scope>IDENTIFICATION</scope>
    <source>
        <strain evidence="7">DAOM BR144</strain>
    </source>
</reference>
<dbReference type="EMBL" id="GL376626">
    <property type="status" value="NOT_ANNOTATED_CDS"/>
    <property type="molecule type" value="Genomic_DNA"/>
</dbReference>
<dbReference type="InterPro" id="IPR030667">
    <property type="entry name" value="APP-BP1"/>
</dbReference>
<evidence type="ECO:0000256" key="5">
    <source>
        <dbReference type="PIRNR" id="PIRNR039099"/>
    </source>
</evidence>
<dbReference type="AlphaFoldDB" id="K3W937"/>
<dbReference type="InterPro" id="IPR045886">
    <property type="entry name" value="ThiF/MoeB/HesA"/>
</dbReference>
<dbReference type="OMA" id="KLITHQY"/>
<dbReference type="PANTHER" id="PTHR10953:SF29">
    <property type="entry name" value="NEDD8-ACTIVATING ENZYME E1 REGULATORY SUBUNIT"/>
    <property type="match status" value="1"/>
</dbReference>
<dbReference type="Proteomes" id="UP000019132">
    <property type="component" value="Unassembled WGS sequence"/>
</dbReference>
<dbReference type="InParanoid" id="K3W937"/>
<dbReference type="HOGENOM" id="CLU_019618_2_1_1"/>
<organism evidence="7 8">
    <name type="scientific">Globisporangium ultimum (strain ATCC 200006 / CBS 805.95 / DAOM BR144)</name>
    <name type="common">Pythium ultimum</name>
    <dbReference type="NCBI Taxonomy" id="431595"/>
    <lineage>
        <taxon>Eukaryota</taxon>
        <taxon>Sar</taxon>
        <taxon>Stramenopiles</taxon>
        <taxon>Oomycota</taxon>
        <taxon>Peronosporomycetes</taxon>
        <taxon>Pythiales</taxon>
        <taxon>Pythiaceae</taxon>
        <taxon>Globisporangium</taxon>
    </lineage>
</organism>
<dbReference type="Pfam" id="PF00899">
    <property type="entry name" value="ThiF"/>
    <property type="match status" value="1"/>
</dbReference>
<evidence type="ECO:0000313" key="8">
    <source>
        <dbReference type="Proteomes" id="UP000019132"/>
    </source>
</evidence>
<protein>
    <recommendedName>
        <fullName evidence="3 5">NEDD8-activating enzyme E1 regulatory subunit</fullName>
    </recommendedName>
</protein>
<evidence type="ECO:0000256" key="1">
    <source>
        <dbReference type="ARBA" id="ARBA00005032"/>
    </source>
</evidence>
<evidence type="ECO:0000256" key="2">
    <source>
        <dbReference type="ARBA" id="ARBA00006868"/>
    </source>
</evidence>
<evidence type="ECO:0000256" key="4">
    <source>
        <dbReference type="ARBA" id="ARBA00022786"/>
    </source>
</evidence>